<proteinExistence type="predicted"/>
<evidence type="ECO:0000313" key="2">
    <source>
        <dbReference type="Proteomes" id="UP000077428"/>
    </source>
</evidence>
<dbReference type="PATRIC" id="fig|66851.6.peg.1053"/>
<reference evidence="2" key="1">
    <citation type="journal article" date="2016" name="Genome Announc.">
        <title>Draft Genome Sequences of Methanobrevibacter curvatus DSM11111, Methanobrevibacter cuticularis DSM11139, Methanobrevibacter filiformis DSM11501, and Methanobrevibacter oralis DSM7256.</title>
        <authorList>
            <person name="Poehlein A."/>
            <person name="Seedorf H."/>
        </authorList>
    </citation>
    <scope>NUCLEOTIDE SEQUENCE [LARGE SCALE GENOMIC DNA]</scope>
    <source>
        <strain evidence="2">DSM 7256 / JCM 30027 / ZR</strain>
    </source>
</reference>
<gene>
    <name evidence="1" type="ORF">MBORA_09610</name>
</gene>
<dbReference type="RefSeq" id="WP_231475940.1">
    <property type="nucleotide sequence ID" value="NZ_CABMAB010000031.1"/>
</dbReference>
<protein>
    <submittedName>
        <fullName evidence="1">Uncharacterized protein</fullName>
    </submittedName>
</protein>
<organism evidence="1 2">
    <name type="scientific">Methanobrevibacter oralis</name>
    <dbReference type="NCBI Taxonomy" id="66851"/>
    <lineage>
        <taxon>Archaea</taxon>
        <taxon>Methanobacteriati</taxon>
        <taxon>Methanobacteriota</taxon>
        <taxon>Methanomada group</taxon>
        <taxon>Methanobacteria</taxon>
        <taxon>Methanobacteriales</taxon>
        <taxon>Methanobacteriaceae</taxon>
        <taxon>Methanobrevibacter</taxon>
    </lineage>
</organism>
<comment type="caution">
    <text evidence="1">The sequence shown here is derived from an EMBL/GenBank/DDBJ whole genome shotgun (WGS) entry which is preliminary data.</text>
</comment>
<keyword evidence="2" id="KW-1185">Reference proteome</keyword>
<accession>A0A166B9T9</accession>
<dbReference type="STRING" id="66851.MBORA_09610"/>
<dbReference type="EMBL" id="LWMU01000059">
    <property type="protein sequence ID" value="KZX13058.1"/>
    <property type="molecule type" value="Genomic_DNA"/>
</dbReference>
<name>A0A166B9T9_METOA</name>
<dbReference type="AlphaFoldDB" id="A0A166B9T9"/>
<sequence length="151" mass="16630">MHLCKPAGRQRSRPRIQEAKDIAPGASLQELNIRKPVTDTISIDSVGGVLNVNKDIFDSDIVSFEDLLGDVATVIANRIEYNIHDTLLSSPNVQVYNTTQTEDTMEAYGQFILKAQEAFKGNADSGADLTIMAESYKTLSYVKQLAYSSNK</sequence>
<dbReference type="Proteomes" id="UP000077428">
    <property type="component" value="Unassembled WGS sequence"/>
</dbReference>
<evidence type="ECO:0000313" key="1">
    <source>
        <dbReference type="EMBL" id="KZX13058.1"/>
    </source>
</evidence>